<evidence type="ECO:0008006" key="9">
    <source>
        <dbReference type="Google" id="ProtNLM"/>
    </source>
</evidence>
<dbReference type="Proteomes" id="UP000472268">
    <property type="component" value="Chromosome 5"/>
</dbReference>
<dbReference type="Gene3D" id="2.60.40.1660">
    <property type="entry name" value="Na, k-atpase alpha subunit"/>
    <property type="match status" value="1"/>
</dbReference>
<keyword evidence="5" id="KW-1133">Transmembrane helix</keyword>
<keyword evidence="4" id="KW-0735">Signal-anchor</keyword>
<keyword evidence="3" id="KW-0812">Transmembrane</keyword>
<evidence type="ECO:0000313" key="8">
    <source>
        <dbReference type="Proteomes" id="UP000472268"/>
    </source>
</evidence>
<evidence type="ECO:0000256" key="3">
    <source>
        <dbReference type="ARBA" id="ARBA00022692"/>
    </source>
</evidence>
<reference evidence="7" key="2">
    <citation type="submission" date="2025-08" db="UniProtKB">
        <authorList>
            <consortium name="Ensembl"/>
        </authorList>
    </citation>
    <scope>IDENTIFICATION</scope>
</reference>
<evidence type="ECO:0000256" key="1">
    <source>
        <dbReference type="ARBA" id="ARBA00004606"/>
    </source>
</evidence>
<evidence type="ECO:0000256" key="5">
    <source>
        <dbReference type="ARBA" id="ARBA00022989"/>
    </source>
</evidence>
<dbReference type="Pfam" id="PF00287">
    <property type="entry name" value="Na_K-ATPase"/>
    <property type="match status" value="1"/>
</dbReference>
<organism evidence="7 8">
    <name type="scientific">Suricata suricatta</name>
    <name type="common">Meerkat</name>
    <dbReference type="NCBI Taxonomy" id="37032"/>
    <lineage>
        <taxon>Eukaryota</taxon>
        <taxon>Metazoa</taxon>
        <taxon>Chordata</taxon>
        <taxon>Craniata</taxon>
        <taxon>Vertebrata</taxon>
        <taxon>Euteleostomi</taxon>
        <taxon>Mammalia</taxon>
        <taxon>Eutheria</taxon>
        <taxon>Laurasiatheria</taxon>
        <taxon>Carnivora</taxon>
        <taxon>Feliformia</taxon>
        <taxon>Herpestidae</taxon>
        <taxon>Suricata</taxon>
    </lineage>
</organism>
<dbReference type="GO" id="GO:0006814">
    <property type="term" value="P:sodium ion transport"/>
    <property type="evidence" value="ECO:0007669"/>
    <property type="project" value="InterPro"/>
</dbReference>
<reference evidence="7" key="3">
    <citation type="submission" date="2025-09" db="UniProtKB">
        <authorList>
            <consortium name="Ensembl"/>
        </authorList>
    </citation>
    <scope>IDENTIFICATION</scope>
</reference>
<comment type="similarity">
    <text evidence="2">Belongs to the X(+)/potassium ATPases subunit beta family.</text>
</comment>
<dbReference type="AlphaFoldDB" id="A0A673TLG2"/>
<protein>
    <recommendedName>
        <fullName evidence="9">ATPase Na+/K+ transporting subunit beta 3</fullName>
    </recommendedName>
</protein>
<dbReference type="GO" id="GO:0005890">
    <property type="term" value="C:sodium:potassium-exchanging ATPase complex"/>
    <property type="evidence" value="ECO:0007669"/>
    <property type="project" value="InterPro"/>
</dbReference>
<sequence length="89" mass="10071">MGSWLHSSPSQCGLCFRRTMRFQNTVTRFLVQVSYRQPLVAVQVSFNASSSTVKEVTVECKIDGSPNLKNKDDRDKFLGRVVFKITARA</sequence>
<keyword evidence="8" id="KW-1185">Reference proteome</keyword>
<proteinExistence type="inferred from homology"/>
<dbReference type="InterPro" id="IPR038702">
    <property type="entry name" value="Na/K_ATPase_sub_beta_sf"/>
</dbReference>
<accession>A0A673TLG2</accession>
<dbReference type="GO" id="GO:0006813">
    <property type="term" value="P:potassium ion transport"/>
    <property type="evidence" value="ECO:0007669"/>
    <property type="project" value="InterPro"/>
</dbReference>
<evidence type="ECO:0000313" key="7">
    <source>
        <dbReference type="Ensembl" id="ENSSSUP00005009849.1"/>
    </source>
</evidence>
<keyword evidence="6" id="KW-0472">Membrane</keyword>
<evidence type="ECO:0000256" key="2">
    <source>
        <dbReference type="ARBA" id="ARBA00005876"/>
    </source>
</evidence>
<comment type="subcellular location">
    <subcellularLocation>
        <location evidence="1">Membrane</location>
        <topology evidence="1">Single-pass type II membrane protein</topology>
    </subcellularLocation>
</comment>
<dbReference type="InterPro" id="IPR000402">
    <property type="entry name" value="Na/K_ATPase_sub_beta"/>
</dbReference>
<name>A0A673TLG2_SURSU</name>
<evidence type="ECO:0000256" key="4">
    <source>
        <dbReference type="ARBA" id="ARBA00022968"/>
    </source>
</evidence>
<dbReference type="OMA" id="CGFRNTA"/>
<evidence type="ECO:0000256" key="6">
    <source>
        <dbReference type="ARBA" id="ARBA00023136"/>
    </source>
</evidence>
<reference evidence="7 8" key="1">
    <citation type="submission" date="2019-05" db="EMBL/GenBank/DDBJ databases">
        <title>A Chromosome-scale Meerkat (S. suricatta) Genome Assembly.</title>
        <authorList>
            <person name="Dudchenko O."/>
            <person name="Lieberman Aiden E."/>
            <person name="Tung J."/>
            <person name="Barreiro L.B."/>
            <person name="Clutton-Brock T.H."/>
        </authorList>
    </citation>
    <scope>NUCLEOTIDE SEQUENCE [LARGE SCALE GENOMIC DNA]</scope>
</reference>
<dbReference type="Ensembl" id="ENSSSUT00005011299.1">
    <property type="protein sequence ID" value="ENSSSUP00005009849.1"/>
    <property type="gene ID" value="ENSSSUG00005006351.1"/>
</dbReference>